<dbReference type="EMBL" id="JAKZBV010000001">
    <property type="protein sequence ID" value="MCH6471518.1"/>
    <property type="molecule type" value="Genomic_DNA"/>
</dbReference>
<evidence type="ECO:0000313" key="1">
    <source>
        <dbReference type="EMBL" id="MCH6471518.1"/>
    </source>
</evidence>
<dbReference type="Gene3D" id="3.30.530.20">
    <property type="match status" value="1"/>
</dbReference>
<comment type="caution">
    <text evidence="1">The sequence shown here is derived from an EMBL/GenBank/DDBJ whole genome shotgun (WGS) entry which is preliminary data.</text>
</comment>
<protein>
    <submittedName>
        <fullName evidence="1">SRPBCC family protein</fullName>
    </submittedName>
</protein>
<dbReference type="RefSeq" id="WP_241055359.1">
    <property type="nucleotide sequence ID" value="NZ_JAKZBV010000001.1"/>
</dbReference>
<name>A0ABS9U4A6_9MICC</name>
<keyword evidence="2" id="KW-1185">Reference proteome</keyword>
<gene>
    <name evidence="1" type="ORF">L0M17_16285</name>
</gene>
<accession>A0ABS9U4A6</accession>
<organism evidence="1 2">
    <name type="scientific">Sinomonas terrae</name>
    <dbReference type="NCBI Taxonomy" id="2908838"/>
    <lineage>
        <taxon>Bacteria</taxon>
        <taxon>Bacillati</taxon>
        <taxon>Actinomycetota</taxon>
        <taxon>Actinomycetes</taxon>
        <taxon>Micrococcales</taxon>
        <taxon>Micrococcaceae</taxon>
        <taxon>Sinomonas</taxon>
    </lineage>
</organism>
<dbReference type="InterPro" id="IPR019587">
    <property type="entry name" value="Polyketide_cyclase/dehydratase"/>
</dbReference>
<evidence type="ECO:0000313" key="2">
    <source>
        <dbReference type="Proteomes" id="UP001202922"/>
    </source>
</evidence>
<sequence>MCAIGKRVAASGSILIARPIGEVFAFFSDAENDPTWRSGVKSIRRIGDLGVGTAYEQTVAGPGGRSISANIRVTAFDPEKRVAFEATSGPVRPKGEYSFANAEGGTRVTFSLTAELSGLKSLLMSRPVQKTMEAEVGALPKAKAHLELSA</sequence>
<dbReference type="Pfam" id="PF10604">
    <property type="entry name" value="Polyketide_cyc2"/>
    <property type="match status" value="1"/>
</dbReference>
<proteinExistence type="predicted"/>
<reference evidence="1 2" key="1">
    <citation type="submission" date="2022-03" db="EMBL/GenBank/DDBJ databases">
        <title>Sinomonas sp. isolated from a soil.</title>
        <authorList>
            <person name="Han J."/>
            <person name="Kim D.-U."/>
        </authorList>
    </citation>
    <scope>NUCLEOTIDE SEQUENCE [LARGE SCALE GENOMIC DNA]</scope>
    <source>
        <strain evidence="1 2">5-5</strain>
    </source>
</reference>
<dbReference type="Proteomes" id="UP001202922">
    <property type="component" value="Unassembled WGS sequence"/>
</dbReference>
<dbReference type="InterPro" id="IPR023393">
    <property type="entry name" value="START-like_dom_sf"/>
</dbReference>
<dbReference type="SUPFAM" id="SSF55961">
    <property type="entry name" value="Bet v1-like"/>
    <property type="match status" value="1"/>
</dbReference>